<protein>
    <submittedName>
        <fullName evidence="2">Uncharacterized protein</fullName>
    </submittedName>
</protein>
<dbReference type="Proteomes" id="UP001066276">
    <property type="component" value="Chromosome 5"/>
</dbReference>
<sequence length="207" mass="20902">MSLRDRSPAIRVRPPAQGSPAGAWAPAAAHSTHGPRDRPAHQPPVVRLRGRGARSPPSSVAQGTGPAPPGPAESSLASRRRPGPAPGVQPSRGAQPRVQRSSASPGPVANATRQQPTALGTASLVPRPAAAQRPTADAPPRGARITVPGSSWGGDPFSPWLRPRLSSPPRGATPSSANSTPLPPPGLTSSGVPPGVGFLPALLPRVS</sequence>
<comment type="caution">
    <text evidence="2">The sequence shown here is derived from an EMBL/GenBank/DDBJ whole genome shotgun (WGS) entry which is preliminary data.</text>
</comment>
<name>A0AAV7RDU0_PLEWA</name>
<feature type="compositionally biased region" description="Low complexity" evidence="1">
    <location>
        <begin position="14"/>
        <end position="29"/>
    </location>
</feature>
<dbReference type="AlphaFoldDB" id="A0AAV7RDU0"/>
<organism evidence="2 3">
    <name type="scientific">Pleurodeles waltl</name>
    <name type="common">Iberian ribbed newt</name>
    <dbReference type="NCBI Taxonomy" id="8319"/>
    <lineage>
        <taxon>Eukaryota</taxon>
        <taxon>Metazoa</taxon>
        <taxon>Chordata</taxon>
        <taxon>Craniata</taxon>
        <taxon>Vertebrata</taxon>
        <taxon>Euteleostomi</taxon>
        <taxon>Amphibia</taxon>
        <taxon>Batrachia</taxon>
        <taxon>Caudata</taxon>
        <taxon>Salamandroidea</taxon>
        <taxon>Salamandridae</taxon>
        <taxon>Pleurodelinae</taxon>
        <taxon>Pleurodeles</taxon>
    </lineage>
</organism>
<keyword evidence="3" id="KW-1185">Reference proteome</keyword>
<feature type="compositionally biased region" description="Polar residues" evidence="1">
    <location>
        <begin position="111"/>
        <end position="120"/>
    </location>
</feature>
<dbReference type="EMBL" id="JANPWB010000009">
    <property type="protein sequence ID" value="KAJ1148895.1"/>
    <property type="molecule type" value="Genomic_DNA"/>
</dbReference>
<reference evidence="2" key="1">
    <citation type="journal article" date="2022" name="bioRxiv">
        <title>Sequencing and chromosome-scale assembly of the giantPleurodeles waltlgenome.</title>
        <authorList>
            <person name="Brown T."/>
            <person name="Elewa A."/>
            <person name="Iarovenko S."/>
            <person name="Subramanian E."/>
            <person name="Araus A.J."/>
            <person name="Petzold A."/>
            <person name="Susuki M."/>
            <person name="Suzuki K.-i.T."/>
            <person name="Hayashi T."/>
            <person name="Toyoda A."/>
            <person name="Oliveira C."/>
            <person name="Osipova E."/>
            <person name="Leigh N.D."/>
            <person name="Simon A."/>
            <person name="Yun M.H."/>
        </authorList>
    </citation>
    <scope>NUCLEOTIDE SEQUENCE</scope>
    <source>
        <strain evidence="2">20211129_DDA</strain>
        <tissue evidence="2">Liver</tissue>
    </source>
</reference>
<evidence type="ECO:0000313" key="2">
    <source>
        <dbReference type="EMBL" id="KAJ1148895.1"/>
    </source>
</evidence>
<accession>A0AAV7RDU0</accession>
<evidence type="ECO:0000313" key="3">
    <source>
        <dbReference type="Proteomes" id="UP001066276"/>
    </source>
</evidence>
<gene>
    <name evidence="2" type="ORF">NDU88_001719</name>
</gene>
<feature type="compositionally biased region" description="Low complexity" evidence="1">
    <location>
        <begin position="156"/>
        <end position="170"/>
    </location>
</feature>
<proteinExistence type="predicted"/>
<evidence type="ECO:0000256" key="1">
    <source>
        <dbReference type="SAM" id="MobiDB-lite"/>
    </source>
</evidence>
<feature type="compositionally biased region" description="Low complexity" evidence="1">
    <location>
        <begin position="187"/>
        <end position="197"/>
    </location>
</feature>
<feature type="region of interest" description="Disordered" evidence="1">
    <location>
        <begin position="1"/>
        <end position="207"/>
    </location>
</feature>